<protein>
    <recommendedName>
        <fullName evidence="4">Paladin</fullName>
    </recommendedName>
</protein>
<gene>
    <name evidence="2" type="ORF">D915_000937</name>
</gene>
<dbReference type="SUPFAM" id="SSF52799">
    <property type="entry name" value="(Phosphotyrosine protein) phosphatases II"/>
    <property type="match status" value="1"/>
</dbReference>
<evidence type="ECO:0008006" key="4">
    <source>
        <dbReference type="Google" id="ProtNLM"/>
    </source>
</evidence>
<sequence length="1044" mass="119610">MGTVVSVGVCPSRSKSRQNKLPIQEPPSIPEISQPETGTEESDNRHQGTDCQRSRGKNKRVAVLLGNCHEEYQTLADELPEIIFGQVEPHLKEHPMIKGQYCLVRDSESEQDHLTAVNVHHSCRSEKSKCGLPIIGLSQPSACSLRQIVKKCCSRNPYWIILNVRSDPCLFSYADGDWHPYGLRNYKEIQITLQNAFKSGLDMDADELSAREEILEHLKALRGDHFYFYDDITFFEDQPKMQLASHPDYLMVSEEVYQNAISKEPRMRYIRLNFSSNRFPMEDEIDRLVSVVRELCNEILPKNQFVKADTSDVGEHLIGVIVTGRKLHDGTVQLGMSIAHLILRALHSVIVSINPSSPVADAFNKKSHKSKPEKADEGSIFGDKVPKNGENYPSRSRPGYKKRSECQLLTTQHQKLKAGKFQFLRHVGRYLSYMAQIKEEVDKAIEDCSEVINLREEILETVLELESKQFSYDMGHQTEKIQLQNTCVFQLERYYMLICFNAYLREQLPLRFSVKFTDWMRSHPKLYQVLSYLNLSEWYAPVDLLKGGKRILVLDNPFNIDELCTFRQTGIANFRQLVGWPIYGASQPDGQAVSQVQAQMTKAYWSVALDNMRVDERLSNAANEESNRTPVSMPTVIWISLRDEFVYDRGGQTGTWRTKDEHTKPILLAGISGMELEELEENFVSLLNNLGNACTPYKVDIDTNKLIESDRPTATEILSSKSMFKRAFESTSSALAGATLDSQAINIPDSYVDYVKKHAEYHRIPVPPYGPPPAAVFDQILRLVVNNARGLMTSTITVQSLVDASEGIVRRHSCHRSPGGSTDSSKEWHLPNSDKATIERIGSTNMIFFCESGRERTSLAMSVAGLVYCHIVGFAFGYRVEEEERISLRGAKYTKGDFQVIQRLVRMIPHGHQVKREVDYVLDRCFDSMSMMHFHVREQIYFTYVKFQEEMDSGKKDELKRQSLAFLETYFYLILFNLYLHDCESTRWKSSFETWLEQFASRCNYMALLDNLGFPEFEKPDNLRRIRERWRPHSTSVSQVGSIV</sequence>
<reference evidence="2" key="1">
    <citation type="submission" date="2019-03" db="EMBL/GenBank/DDBJ databases">
        <title>Improved annotation for the trematode Fasciola hepatica.</title>
        <authorList>
            <person name="Choi Y.-J."/>
            <person name="Martin J."/>
            <person name="Mitreva M."/>
        </authorList>
    </citation>
    <scope>NUCLEOTIDE SEQUENCE [LARGE SCALE GENOMIC DNA]</scope>
</reference>
<feature type="region of interest" description="Disordered" evidence="1">
    <location>
        <begin position="362"/>
        <end position="403"/>
    </location>
</feature>
<dbReference type="EMBL" id="JXXN02000184">
    <property type="protein sequence ID" value="THD28304.1"/>
    <property type="molecule type" value="Genomic_DNA"/>
</dbReference>
<dbReference type="AlphaFoldDB" id="A0A4E0RQZ2"/>
<dbReference type="InterPro" id="IPR029021">
    <property type="entry name" value="Prot-tyrosine_phosphatase-like"/>
</dbReference>
<proteinExistence type="predicted"/>
<dbReference type="Proteomes" id="UP000230066">
    <property type="component" value="Unassembled WGS sequence"/>
</dbReference>
<organism evidence="2 3">
    <name type="scientific">Fasciola hepatica</name>
    <name type="common">Liver fluke</name>
    <dbReference type="NCBI Taxonomy" id="6192"/>
    <lineage>
        <taxon>Eukaryota</taxon>
        <taxon>Metazoa</taxon>
        <taxon>Spiralia</taxon>
        <taxon>Lophotrochozoa</taxon>
        <taxon>Platyhelminthes</taxon>
        <taxon>Trematoda</taxon>
        <taxon>Digenea</taxon>
        <taxon>Plagiorchiida</taxon>
        <taxon>Echinostomata</taxon>
        <taxon>Echinostomatoidea</taxon>
        <taxon>Fasciolidae</taxon>
        <taxon>Fasciola</taxon>
    </lineage>
</organism>
<dbReference type="Gene3D" id="3.90.190.10">
    <property type="entry name" value="Protein tyrosine phosphatase superfamily"/>
    <property type="match status" value="3"/>
</dbReference>
<feature type="region of interest" description="Disordered" evidence="1">
    <location>
        <begin position="1"/>
        <end position="54"/>
    </location>
</feature>
<comment type="caution">
    <text evidence="2">The sequence shown here is derived from an EMBL/GenBank/DDBJ whole genome shotgun (WGS) entry which is preliminary data.</text>
</comment>
<keyword evidence="3" id="KW-1185">Reference proteome</keyword>
<name>A0A4E0RQZ2_FASHE</name>
<dbReference type="Pfam" id="PF14566">
    <property type="entry name" value="PTPlike_phytase"/>
    <property type="match status" value="2"/>
</dbReference>
<evidence type="ECO:0000256" key="1">
    <source>
        <dbReference type="SAM" id="MobiDB-lite"/>
    </source>
</evidence>
<evidence type="ECO:0000313" key="2">
    <source>
        <dbReference type="EMBL" id="THD28304.1"/>
    </source>
</evidence>
<accession>A0A4E0RQZ2</accession>
<evidence type="ECO:0000313" key="3">
    <source>
        <dbReference type="Proteomes" id="UP000230066"/>
    </source>
</evidence>
<dbReference type="SMART" id="SM01301">
    <property type="entry name" value="PTPlike_phytase"/>
    <property type="match status" value="2"/>
</dbReference>